<dbReference type="HOGENOM" id="CLU_3310232_0_0_0"/>
<accession>F9EKL0</accession>
<organism evidence="2 3">
    <name type="scientific">Fusobacterium animalis ATCC 51191</name>
    <dbReference type="NCBI Taxonomy" id="997347"/>
    <lineage>
        <taxon>Bacteria</taxon>
        <taxon>Fusobacteriati</taxon>
        <taxon>Fusobacteriota</taxon>
        <taxon>Fusobacteriia</taxon>
        <taxon>Fusobacteriales</taxon>
        <taxon>Fusobacteriaceae</taxon>
        <taxon>Fusobacterium</taxon>
    </lineage>
</organism>
<keyword evidence="1" id="KW-0812">Transmembrane</keyword>
<keyword evidence="1" id="KW-1133">Transmembrane helix</keyword>
<proteinExistence type="predicted"/>
<evidence type="ECO:0000256" key="1">
    <source>
        <dbReference type="SAM" id="Phobius"/>
    </source>
</evidence>
<dbReference type="AlphaFoldDB" id="F9EKL0"/>
<feature type="transmembrane region" description="Helical" evidence="1">
    <location>
        <begin position="21"/>
        <end position="38"/>
    </location>
</feature>
<evidence type="ECO:0000313" key="3">
    <source>
        <dbReference type="Proteomes" id="UP000005392"/>
    </source>
</evidence>
<protein>
    <submittedName>
        <fullName evidence="2">Uncharacterized protein</fullName>
    </submittedName>
</protein>
<evidence type="ECO:0000313" key="2">
    <source>
        <dbReference type="EMBL" id="EGQ80503.1"/>
    </source>
</evidence>
<dbReference type="EMBL" id="AFQD01000068">
    <property type="protein sequence ID" value="EGQ80503.1"/>
    <property type="molecule type" value="Genomic_DNA"/>
</dbReference>
<sequence length="39" mass="4741">MIIHFLKSPQLNKIYYSFKNLSTNIFYFICKFAIVSLFF</sequence>
<name>F9EKL0_9FUSO</name>
<keyword evidence="3" id="KW-1185">Reference proteome</keyword>
<reference evidence="2 3" key="1">
    <citation type="submission" date="2011-05" db="EMBL/GenBank/DDBJ databases">
        <authorList>
            <person name="Muzny D."/>
            <person name="Qin X."/>
            <person name="Deng J."/>
            <person name="Jiang H."/>
            <person name="Liu Y."/>
            <person name="Qu J."/>
            <person name="Song X.-Z."/>
            <person name="Zhang L."/>
            <person name="Thornton R."/>
            <person name="Coyle M."/>
            <person name="Francisco L."/>
            <person name="Jackson L."/>
            <person name="Javaid M."/>
            <person name="Korchina V."/>
            <person name="Kovar C."/>
            <person name="Mata R."/>
            <person name="Mathew T."/>
            <person name="Ngo R."/>
            <person name="Nguyen L."/>
            <person name="Nguyen N."/>
            <person name="Okwuonu G."/>
            <person name="Ongeri F."/>
            <person name="Pham C."/>
            <person name="Simmons D."/>
            <person name="Wilczek-Boney K."/>
            <person name="Hale W."/>
            <person name="Jakkamsetti A."/>
            <person name="Pham P."/>
            <person name="Ruth R."/>
            <person name="San Lucas F."/>
            <person name="Warren J."/>
            <person name="Zhang J."/>
            <person name="Zhao Z."/>
            <person name="Zhou C."/>
            <person name="Zhu D."/>
            <person name="Lee S."/>
            <person name="Bess C."/>
            <person name="Blankenburg K."/>
            <person name="Forbes L."/>
            <person name="Fu Q."/>
            <person name="Gubbala S."/>
            <person name="Hirani K."/>
            <person name="Jayaseelan J.C."/>
            <person name="Lara F."/>
            <person name="Munidasa M."/>
            <person name="Palculict T."/>
            <person name="Patil S."/>
            <person name="Pu L.-L."/>
            <person name="Saada N."/>
            <person name="Tang L."/>
            <person name="Weissenberger G."/>
            <person name="Zhu Y."/>
            <person name="Hemphill L."/>
            <person name="Shang Y."/>
            <person name="Youmans B."/>
            <person name="Ayvaz T."/>
            <person name="Ross M."/>
            <person name="Santibanez J."/>
            <person name="Aqrawi P."/>
            <person name="Gross S."/>
            <person name="Joshi V."/>
            <person name="Fowler G."/>
            <person name="Nazareth L."/>
            <person name="Reid J."/>
            <person name="Worley K."/>
            <person name="Petrosino J."/>
            <person name="Highlander S."/>
            <person name="Gibbs R."/>
        </authorList>
    </citation>
    <scope>NUCLEOTIDE SEQUENCE [LARGE SCALE GENOMIC DNA]</scope>
    <source>
        <strain evidence="2 3">ATCC 51191</strain>
    </source>
</reference>
<dbReference type="Proteomes" id="UP000005392">
    <property type="component" value="Unassembled WGS sequence"/>
</dbReference>
<keyword evidence="1" id="KW-0472">Membrane</keyword>
<comment type="caution">
    <text evidence="2">The sequence shown here is derived from an EMBL/GenBank/DDBJ whole genome shotgun (WGS) entry which is preliminary data.</text>
</comment>
<gene>
    <name evidence="2" type="ORF">HMPREF9094_0464</name>
</gene>